<feature type="transmembrane region" description="Helical" evidence="7">
    <location>
        <begin position="115"/>
        <end position="140"/>
    </location>
</feature>
<evidence type="ECO:0000313" key="10">
    <source>
        <dbReference type="Proteomes" id="UP001148614"/>
    </source>
</evidence>
<feature type="transmembrane region" description="Helical" evidence="7">
    <location>
        <begin position="37"/>
        <end position="58"/>
    </location>
</feature>
<dbReference type="GO" id="GO:0016020">
    <property type="term" value="C:membrane"/>
    <property type="evidence" value="ECO:0007669"/>
    <property type="project" value="UniProtKB-SubCell"/>
</dbReference>
<sequence length="344" mass="37906">MGDLTPTKYDAILNLPGLVPPRGVVPKFDNPPNQNGLAIAVVALCASISTILVSVRLYTRLFCGLRPKLEDYLGLLAFNAYTFLTAYTVMMFFAKTAVLLEWIRIFVADRQRSAFFIAACALIAVNAGVYAAGAIATGLACIPREKLWHPWIQGKLCNLLAVESDHYVLYVLDVFTAFINLAIDLGIFLLPQKIIWKLQMSKKRKIGVSVLFSVGLIACASAAGRAYYTVTLDFEGDVTFEASPTFLFGYAEMTTVLMVFCIPSIPKAFQDSRLIAGFLVSIRRWTSSPSSSKETDSSGHGPVEQFAKQPDHNSAHARVGMSTEDTLYSGFLTSWHWHPKKILT</sequence>
<accession>A0A9W8NF98</accession>
<comment type="subcellular location">
    <subcellularLocation>
        <location evidence="1">Membrane</location>
        <topology evidence="1">Multi-pass membrane protein</topology>
    </subcellularLocation>
</comment>
<reference evidence="9" key="1">
    <citation type="submission" date="2022-07" db="EMBL/GenBank/DDBJ databases">
        <title>Genome Sequence of Xylaria arbuscula.</title>
        <authorList>
            <person name="Buettner E."/>
        </authorList>
    </citation>
    <scope>NUCLEOTIDE SEQUENCE</scope>
    <source>
        <strain evidence="9">VT107</strain>
    </source>
</reference>
<dbReference type="InterPro" id="IPR049326">
    <property type="entry name" value="Rhodopsin_dom_fungi"/>
</dbReference>
<feature type="region of interest" description="Disordered" evidence="6">
    <location>
        <begin position="287"/>
        <end position="315"/>
    </location>
</feature>
<dbReference type="PANTHER" id="PTHR33048:SF47">
    <property type="entry name" value="INTEGRAL MEMBRANE PROTEIN-RELATED"/>
    <property type="match status" value="1"/>
</dbReference>
<keyword evidence="10" id="KW-1185">Reference proteome</keyword>
<feature type="domain" description="Rhodopsin" evidence="8">
    <location>
        <begin position="76"/>
        <end position="269"/>
    </location>
</feature>
<dbReference type="VEuPathDB" id="FungiDB:F4678DRAFT_480782"/>
<evidence type="ECO:0000256" key="1">
    <source>
        <dbReference type="ARBA" id="ARBA00004141"/>
    </source>
</evidence>
<protein>
    <recommendedName>
        <fullName evidence="8">Rhodopsin domain-containing protein</fullName>
    </recommendedName>
</protein>
<name>A0A9W8NF98_9PEZI</name>
<dbReference type="Proteomes" id="UP001148614">
    <property type="component" value="Unassembled WGS sequence"/>
</dbReference>
<organism evidence="9 10">
    <name type="scientific">Xylaria arbuscula</name>
    <dbReference type="NCBI Taxonomy" id="114810"/>
    <lineage>
        <taxon>Eukaryota</taxon>
        <taxon>Fungi</taxon>
        <taxon>Dikarya</taxon>
        <taxon>Ascomycota</taxon>
        <taxon>Pezizomycotina</taxon>
        <taxon>Sordariomycetes</taxon>
        <taxon>Xylariomycetidae</taxon>
        <taxon>Xylariales</taxon>
        <taxon>Xylariaceae</taxon>
        <taxon>Xylaria</taxon>
    </lineage>
</organism>
<evidence type="ECO:0000256" key="3">
    <source>
        <dbReference type="ARBA" id="ARBA00022989"/>
    </source>
</evidence>
<evidence type="ECO:0000256" key="4">
    <source>
        <dbReference type="ARBA" id="ARBA00023136"/>
    </source>
</evidence>
<comment type="similarity">
    <text evidence="5">Belongs to the SAT4 family.</text>
</comment>
<feature type="transmembrane region" description="Helical" evidence="7">
    <location>
        <begin position="247"/>
        <end position="265"/>
    </location>
</feature>
<dbReference type="Pfam" id="PF20684">
    <property type="entry name" value="Fung_rhodopsin"/>
    <property type="match status" value="1"/>
</dbReference>
<dbReference type="PANTHER" id="PTHR33048">
    <property type="entry name" value="PTH11-LIKE INTEGRAL MEMBRANE PROTEIN (AFU_ORTHOLOGUE AFUA_5G11245)"/>
    <property type="match status" value="1"/>
</dbReference>
<dbReference type="AlphaFoldDB" id="A0A9W8NF98"/>
<dbReference type="EMBL" id="JANPWZ010000764">
    <property type="protein sequence ID" value="KAJ3572448.1"/>
    <property type="molecule type" value="Genomic_DNA"/>
</dbReference>
<feature type="transmembrane region" description="Helical" evidence="7">
    <location>
        <begin position="206"/>
        <end position="227"/>
    </location>
</feature>
<evidence type="ECO:0000313" key="9">
    <source>
        <dbReference type="EMBL" id="KAJ3572448.1"/>
    </source>
</evidence>
<comment type="caution">
    <text evidence="9">The sequence shown here is derived from an EMBL/GenBank/DDBJ whole genome shotgun (WGS) entry which is preliminary data.</text>
</comment>
<dbReference type="InterPro" id="IPR052337">
    <property type="entry name" value="SAT4-like"/>
</dbReference>
<gene>
    <name evidence="9" type="ORF">NPX13_g5045</name>
</gene>
<evidence type="ECO:0000256" key="5">
    <source>
        <dbReference type="ARBA" id="ARBA00038359"/>
    </source>
</evidence>
<keyword evidence="4 7" id="KW-0472">Membrane</keyword>
<evidence type="ECO:0000256" key="2">
    <source>
        <dbReference type="ARBA" id="ARBA00022692"/>
    </source>
</evidence>
<evidence type="ECO:0000259" key="8">
    <source>
        <dbReference type="Pfam" id="PF20684"/>
    </source>
</evidence>
<feature type="transmembrane region" description="Helical" evidence="7">
    <location>
        <begin position="78"/>
        <end position="103"/>
    </location>
</feature>
<keyword evidence="3 7" id="KW-1133">Transmembrane helix</keyword>
<proteinExistence type="inferred from homology"/>
<evidence type="ECO:0000256" key="6">
    <source>
        <dbReference type="SAM" id="MobiDB-lite"/>
    </source>
</evidence>
<evidence type="ECO:0000256" key="7">
    <source>
        <dbReference type="SAM" id="Phobius"/>
    </source>
</evidence>
<keyword evidence="2 7" id="KW-0812">Transmembrane</keyword>